<keyword evidence="4 5" id="KW-0326">Glycosidase</keyword>
<evidence type="ECO:0000256" key="6">
    <source>
        <dbReference type="PIRSR" id="PIRSR005536-1"/>
    </source>
</evidence>
<dbReference type="PANTHER" id="PTHR43053:SF3">
    <property type="entry name" value="ALPHA-GALACTOSIDASE C-RELATED"/>
    <property type="match status" value="1"/>
</dbReference>
<feature type="domain" description="Glycosyl hydrolase family 36 N-terminal" evidence="9">
    <location>
        <begin position="29"/>
        <end position="284"/>
    </location>
</feature>
<proteinExistence type="inferred from homology"/>
<dbReference type="Gene3D" id="2.70.98.60">
    <property type="entry name" value="alpha-galactosidase from lactobacil brevis"/>
    <property type="match status" value="1"/>
</dbReference>
<dbReference type="OrthoDB" id="9758822at2"/>
<dbReference type="InterPro" id="IPR031704">
    <property type="entry name" value="Glyco_hydro_36_N"/>
</dbReference>
<dbReference type="Gene3D" id="2.60.40.1180">
    <property type="entry name" value="Golgi alpha-mannosidase II"/>
    <property type="match status" value="1"/>
</dbReference>
<sequence length="730" mass="84069">MGIKYHQQNRTFHLQAGDSSYIFQVYREGYLAHLYWGKRIRSNDLSRRIPYGRKPLSPTPDPWDEGFSLDTLPQEYPAFGNSDFRNPAYQVQLGNGSTVTDLRYKSHKIFKGKKRLQGLPATYVESDEEAESLEVVLCDELCGLEIVLTYTVFEKYNVLSREARLINRGKERLKILKALSGNVDFLSTDYDFLHLSGSWGRERHIERRALASGTQSIESRRGSSSHQQNPFAALLSKGADEKQGEVFAFSLVYSGNFTAQVEVDQFKTARFSMGINPFDFSWMLDPMESFQTPELVMVYSDKGLGDMSSTYHQLYRNNLCRGYYKLKTRPVLINNWEATYFDFTPEKLENIAKTAAELGLEMFVLDDGWFGKRNRDDNSLGDWIVNKNKLPKGLEDLTERINHQGLSFGLWFEPEMISEDSDLYRAHPDWCIHVPDRRRTNSRHQLILDLTNEKVRKYIIESLSNILGCAPIRYVKWDMNRNMTEVGSAFLPAERQRETAHRYMLGLYEIMDKITADFPEILFESCSGGGGRFDPGILHYMPQTWTSDNTDAIERLFIQYGTSLVYPPITMGAHVSAVPNHQVERITDLRTRGHAAMSGNLGYELDLTKLSDEEKKIVKEQIGEYKEIREIIQFGQFYRLKSPFEGKEAAWMFVSDDKQNVVAFYFRILAKANPPLVSMLRLRGLDEGKDYELLGTDKVYGGDELIHVGINIPSFKGDYVSHYWRFKAIK</sequence>
<dbReference type="GO" id="GO:0004557">
    <property type="term" value="F:alpha-galactosidase activity"/>
    <property type="evidence" value="ECO:0007669"/>
    <property type="project" value="UniProtKB-UniRule"/>
</dbReference>
<protein>
    <recommendedName>
        <fullName evidence="2 5">Alpha-galactosidase</fullName>
        <ecNumber evidence="2 5">3.2.1.22</ecNumber>
    </recommendedName>
</protein>
<comment type="catalytic activity">
    <reaction evidence="1 5">
        <text>Hydrolysis of terminal, non-reducing alpha-D-galactose residues in alpha-D-galactosides, including galactose oligosaccharides, galactomannans and galactolipids.</text>
        <dbReference type="EC" id="3.2.1.22"/>
    </reaction>
</comment>
<evidence type="ECO:0000256" key="1">
    <source>
        <dbReference type="ARBA" id="ARBA00001255"/>
    </source>
</evidence>
<dbReference type="InterPro" id="IPR002252">
    <property type="entry name" value="Glyco_hydro_36"/>
</dbReference>
<name>A0A1M6MML1_9FIRM</name>
<evidence type="ECO:0000256" key="2">
    <source>
        <dbReference type="ARBA" id="ARBA00012755"/>
    </source>
</evidence>
<dbReference type="InterPro" id="IPR013780">
    <property type="entry name" value="Glyco_hydro_b"/>
</dbReference>
<feature type="active site" description="Nucleophile" evidence="6">
    <location>
        <position position="478"/>
    </location>
</feature>
<dbReference type="InterPro" id="IPR013785">
    <property type="entry name" value="Aldolase_TIM"/>
</dbReference>
<evidence type="ECO:0000256" key="5">
    <source>
        <dbReference type="PIRNR" id="PIRNR005536"/>
    </source>
</evidence>
<dbReference type="RefSeq" id="WP_110942070.1">
    <property type="nucleotide sequence ID" value="NZ_FQZV01000046.1"/>
</dbReference>
<evidence type="ECO:0000256" key="3">
    <source>
        <dbReference type="ARBA" id="ARBA00022801"/>
    </source>
</evidence>
<dbReference type="InterPro" id="IPR050985">
    <property type="entry name" value="Alpha-glycosidase_related"/>
</dbReference>
<dbReference type="AlphaFoldDB" id="A0A1M6MML1"/>
<dbReference type="PANTHER" id="PTHR43053">
    <property type="entry name" value="GLYCOSIDASE FAMILY 31"/>
    <property type="match status" value="1"/>
</dbReference>
<dbReference type="STRING" id="1121919.SAMN02745975_03030"/>
<feature type="binding site" evidence="7">
    <location>
        <begin position="476"/>
        <end position="480"/>
    </location>
    <ligand>
        <name>substrate</name>
    </ligand>
</feature>
<dbReference type="Pfam" id="PF16875">
    <property type="entry name" value="Glyco_hydro_36N"/>
    <property type="match status" value="1"/>
</dbReference>
<organism evidence="10 11">
    <name type="scientific">Geosporobacter subterraneus DSM 17957</name>
    <dbReference type="NCBI Taxonomy" id="1121919"/>
    <lineage>
        <taxon>Bacteria</taxon>
        <taxon>Bacillati</taxon>
        <taxon>Bacillota</taxon>
        <taxon>Clostridia</taxon>
        <taxon>Peptostreptococcales</taxon>
        <taxon>Thermotaleaceae</taxon>
        <taxon>Geosporobacter</taxon>
    </lineage>
</organism>
<keyword evidence="11" id="KW-1185">Reference proteome</keyword>
<comment type="similarity">
    <text evidence="5">Belongs to the glycosyl hydrolase.</text>
</comment>
<feature type="binding site" evidence="7">
    <location>
        <position position="526"/>
    </location>
    <ligand>
        <name>substrate</name>
    </ligand>
</feature>
<evidence type="ECO:0000256" key="4">
    <source>
        <dbReference type="ARBA" id="ARBA00023295"/>
    </source>
</evidence>
<dbReference type="Pfam" id="PF02065">
    <property type="entry name" value="Melibiase"/>
    <property type="match status" value="1"/>
</dbReference>
<dbReference type="GO" id="GO:0016052">
    <property type="term" value="P:carbohydrate catabolic process"/>
    <property type="evidence" value="ECO:0007669"/>
    <property type="project" value="InterPro"/>
</dbReference>
<reference evidence="11" key="1">
    <citation type="submission" date="2016-11" db="EMBL/GenBank/DDBJ databases">
        <authorList>
            <person name="Varghese N."/>
            <person name="Submissions S."/>
        </authorList>
    </citation>
    <scope>NUCLEOTIDE SEQUENCE [LARGE SCALE GENOMIC DNA]</scope>
    <source>
        <strain evidence="11">DSM 17957</strain>
    </source>
</reference>
<evidence type="ECO:0000259" key="9">
    <source>
        <dbReference type="Pfam" id="PF16875"/>
    </source>
</evidence>
<dbReference type="InterPro" id="IPR031705">
    <property type="entry name" value="Glyco_hydro_36_C"/>
</dbReference>
<feature type="binding site" evidence="7">
    <location>
        <position position="548"/>
    </location>
    <ligand>
        <name>substrate</name>
    </ligand>
</feature>
<dbReference type="PRINTS" id="PR00743">
    <property type="entry name" value="GLHYDRLASE36"/>
</dbReference>
<dbReference type="FunFam" id="3.20.20.70:FF:000118">
    <property type="entry name" value="Alpha-galactosidase"/>
    <property type="match status" value="1"/>
</dbReference>
<feature type="domain" description="Glycosyl hydrolase family 36 C-terminal" evidence="8">
    <location>
        <begin position="648"/>
        <end position="726"/>
    </location>
</feature>
<evidence type="ECO:0000313" key="10">
    <source>
        <dbReference type="EMBL" id="SHJ84728.1"/>
    </source>
</evidence>
<dbReference type="SUPFAM" id="SSF51445">
    <property type="entry name" value="(Trans)glycosidases"/>
    <property type="match status" value="1"/>
</dbReference>
<dbReference type="Pfam" id="PF16874">
    <property type="entry name" value="Glyco_hydro_36C"/>
    <property type="match status" value="1"/>
</dbReference>
<evidence type="ECO:0000259" key="8">
    <source>
        <dbReference type="Pfam" id="PF16874"/>
    </source>
</evidence>
<feature type="binding site" evidence="7">
    <location>
        <position position="443"/>
    </location>
    <ligand>
        <name>substrate</name>
    </ligand>
</feature>
<feature type="active site" description="Proton donor" evidence="6">
    <location>
        <position position="548"/>
    </location>
</feature>
<dbReference type="PIRSF" id="PIRSF005536">
    <property type="entry name" value="Agal"/>
    <property type="match status" value="1"/>
</dbReference>
<dbReference type="InterPro" id="IPR038417">
    <property type="entry name" value="Alpga-gal_N_sf"/>
</dbReference>
<accession>A0A1M6MML1</accession>
<dbReference type="Gene3D" id="3.20.20.70">
    <property type="entry name" value="Aldolase class I"/>
    <property type="match status" value="1"/>
</dbReference>
<evidence type="ECO:0000313" key="11">
    <source>
        <dbReference type="Proteomes" id="UP000184536"/>
    </source>
</evidence>
<evidence type="ECO:0000256" key="7">
    <source>
        <dbReference type="PIRSR" id="PIRSR005536-2"/>
    </source>
</evidence>
<dbReference type="InterPro" id="IPR000111">
    <property type="entry name" value="Glyco_hydro_27/36_CS"/>
</dbReference>
<dbReference type="PROSITE" id="PS00512">
    <property type="entry name" value="ALPHA_GALACTOSIDASE"/>
    <property type="match status" value="1"/>
</dbReference>
<keyword evidence="3 5" id="KW-0378">Hydrolase</keyword>
<gene>
    <name evidence="10" type="ORF">SAMN02745975_03030</name>
</gene>
<feature type="binding site" evidence="7">
    <location>
        <begin position="366"/>
        <end position="367"/>
    </location>
    <ligand>
        <name>substrate</name>
    </ligand>
</feature>
<dbReference type="EMBL" id="FQZV01000046">
    <property type="protein sequence ID" value="SHJ84728.1"/>
    <property type="molecule type" value="Genomic_DNA"/>
</dbReference>
<feature type="binding site" evidence="7">
    <location>
        <position position="199"/>
    </location>
    <ligand>
        <name>substrate</name>
    </ligand>
</feature>
<dbReference type="EC" id="3.2.1.22" evidence="2 5"/>
<dbReference type="InterPro" id="IPR017853">
    <property type="entry name" value="GH"/>
</dbReference>
<dbReference type="CDD" id="cd14791">
    <property type="entry name" value="GH36"/>
    <property type="match status" value="1"/>
</dbReference>
<dbReference type="Proteomes" id="UP000184536">
    <property type="component" value="Unassembled WGS sequence"/>
</dbReference>